<organism evidence="2 3">
    <name type="scientific">Apostasia shenzhenica</name>
    <dbReference type="NCBI Taxonomy" id="1088818"/>
    <lineage>
        <taxon>Eukaryota</taxon>
        <taxon>Viridiplantae</taxon>
        <taxon>Streptophyta</taxon>
        <taxon>Embryophyta</taxon>
        <taxon>Tracheophyta</taxon>
        <taxon>Spermatophyta</taxon>
        <taxon>Magnoliopsida</taxon>
        <taxon>Liliopsida</taxon>
        <taxon>Asparagales</taxon>
        <taxon>Orchidaceae</taxon>
        <taxon>Apostasioideae</taxon>
        <taxon>Apostasia</taxon>
    </lineage>
</organism>
<name>A0A2I0AJ11_9ASPA</name>
<dbReference type="STRING" id="1088818.A0A2I0AJ11"/>
<evidence type="ECO:0000256" key="1">
    <source>
        <dbReference type="SAM" id="Phobius"/>
    </source>
</evidence>
<evidence type="ECO:0000313" key="2">
    <source>
        <dbReference type="EMBL" id="PKA55521.1"/>
    </source>
</evidence>
<sequence length="71" mass="8399">MAGGMGVNKNRYIEEWNHARENLEFNFRWTRRNLAIVGFFGLAVPILVYKGIVNEFHMQDEDWGRPPTKFL</sequence>
<gene>
    <name evidence="2" type="ORF">AXF42_Ash006723</name>
</gene>
<dbReference type="AlphaFoldDB" id="A0A2I0AJ11"/>
<keyword evidence="1" id="KW-0472">Membrane</keyword>
<protein>
    <submittedName>
        <fullName evidence="2">Uncharacterized protein</fullName>
    </submittedName>
</protein>
<keyword evidence="3" id="KW-1185">Reference proteome</keyword>
<dbReference type="EMBL" id="KZ451979">
    <property type="protein sequence ID" value="PKA55521.1"/>
    <property type="molecule type" value="Genomic_DNA"/>
</dbReference>
<keyword evidence="1" id="KW-1133">Transmembrane helix</keyword>
<dbReference type="PANTHER" id="PTHR35479:SF4">
    <property type="entry name" value="OS01G0750800 PROTEIN"/>
    <property type="match status" value="1"/>
</dbReference>
<dbReference type="OrthoDB" id="722138at2759"/>
<keyword evidence="1" id="KW-0812">Transmembrane</keyword>
<accession>A0A2I0AJ11</accession>
<proteinExistence type="predicted"/>
<dbReference type="Proteomes" id="UP000236161">
    <property type="component" value="Unassembled WGS sequence"/>
</dbReference>
<reference evidence="2 3" key="1">
    <citation type="journal article" date="2017" name="Nature">
        <title>The Apostasia genome and the evolution of orchids.</title>
        <authorList>
            <person name="Zhang G.Q."/>
            <person name="Liu K.W."/>
            <person name="Li Z."/>
            <person name="Lohaus R."/>
            <person name="Hsiao Y.Y."/>
            <person name="Niu S.C."/>
            <person name="Wang J.Y."/>
            <person name="Lin Y.C."/>
            <person name="Xu Q."/>
            <person name="Chen L.J."/>
            <person name="Yoshida K."/>
            <person name="Fujiwara S."/>
            <person name="Wang Z.W."/>
            <person name="Zhang Y.Q."/>
            <person name="Mitsuda N."/>
            <person name="Wang M."/>
            <person name="Liu G.H."/>
            <person name="Pecoraro L."/>
            <person name="Huang H.X."/>
            <person name="Xiao X.J."/>
            <person name="Lin M."/>
            <person name="Wu X.Y."/>
            <person name="Wu W.L."/>
            <person name="Chen Y.Y."/>
            <person name="Chang S.B."/>
            <person name="Sakamoto S."/>
            <person name="Ohme-Takagi M."/>
            <person name="Yagi M."/>
            <person name="Zeng S.J."/>
            <person name="Shen C.Y."/>
            <person name="Yeh C.M."/>
            <person name="Luo Y.B."/>
            <person name="Tsai W.C."/>
            <person name="Van de Peer Y."/>
            <person name="Liu Z.J."/>
        </authorList>
    </citation>
    <scope>NUCLEOTIDE SEQUENCE [LARGE SCALE GENOMIC DNA]</scope>
    <source>
        <strain evidence="3">cv. Shenzhen</strain>
        <tissue evidence="2">Stem</tissue>
    </source>
</reference>
<evidence type="ECO:0000313" key="3">
    <source>
        <dbReference type="Proteomes" id="UP000236161"/>
    </source>
</evidence>
<dbReference type="PANTHER" id="PTHR35479">
    <property type="entry name" value="UNNAMED PRODUCT"/>
    <property type="match status" value="1"/>
</dbReference>
<feature type="transmembrane region" description="Helical" evidence="1">
    <location>
        <begin position="34"/>
        <end position="52"/>
    </location>
</feature>